<dbReference type="FunFam" id="3.40.47.10:FF:000018">
    <property type="entry name" value="3-oxoacyl-[acyl-carrier-protein] synthase 2"/>
    <property type="match status" value="1"/>
</dbReference>
<evidence type="ECO:0000256" key="3">
    <source>
        <dbReference type="RuleBase" id="RU003694"/>
    </source>
</evidence>
<dbReference type="GO" id="GO:0004315">
    <property type="term" value="F:3-oxoacyl-[acyl-carrier-protein] synthase activity"/>
    <property type="evidence" value="ECO:0007669"/>
    <property type="project" value="TreeGrafter"/>
</dbReference>
<gene>
    <name evidence="5" type="ORF">SAMN05216259_12417</name>
</gene>
<evidence type="ECO:0000256" key="2">
    <source>
        <dbReference type="ARBA" id="ARBA00022679"/>
    </source>
</evidence>
<dbReference type="RefSeq" id="WP_093788292.1">
    <property type="nucleotide sequence ID" value="NZ_FNIE01000024.1"/>
</dbReference>
<dbReference type="PANTHER" id="PTHR11712:SF336">
    <property type="entry name" value="3-OXOACYL-[ACYL-CARRIER-PROTEIN] SYNTHASE, MITOCHONDRIAL"/>
    <property type="match status" value="1"/>
</dbReference>
<accession>A0A1H0RV16</accession>
<dbReference type="InterPro" id="IPR016039">
    <property type="entry name" value="Thiolase-like"/>
</dbReference>
<reference evidence="5 6" key="1">
    <citation type="submission" date="2016-10" db="EMBL/GenBank/DDBJ databases">
        <authorList>
            <person name="de Groot N.N."/>
        </authorList>
    </citation>
    <scope>NUCLEOTIDE SEQUENCE [LARGE SCALE GENOMIC DNA]</scope>
    <source>
        <strain evidence="5 6">CGMCC 4.2022</strain>
    </source>
</reference>
<dbReference type="CDD" id="cd00834">
    <property type="entry name" value="KAS_I_II"/>
    <property type="match status" value="1"/>
</dbReference>
<dbReference type="OrthoDB" id="9808669at2"/>
<name>A0A1H0RV16_9ACTN</name>
<dbReference type="Pfam" id="PF00109">
    <property type="entry name" value="ketoacyl-synt"/>
    <property type="match status" value="1"/>
</dbReference>
<dbReference type="InterPro" id="IPR000794">
    <property type="entry name" value="Beta-ketoacyl_synthase"/>
</dbReference>
<dbReference type="AlphaFoldDB" id="A0A1H0RV16"/>
<evidence type="ECO:0000256" key="1">
    <source>
        <dbReference type="ARBA" id="ARBA00008467"/>
    </source>
</evidence>
<dbReference type="SUPFAM" id="SSF53901">
    <property type="entry name" value="Thiolase-like"/>
    <property type="match status" value="2"/>
</dbReference>
<dbReference type="Proteomes" id="UP000199341">
    <property type="component" value="Unassembled WGS sequence"/>
</dbReference>
<dbReference type="Pfam" id="PF02801">
    <property type="entry name" value="Ketoacyl-synt_C"/>
    <property type="match status" value="1"/>
</dbReference>
<organism evidence="5 6">
    <name type="scientific">Actinacidiphila guanduensis</name>
    <dbReference type="NCBI Taxonomy" id="310781"/>
    <lineage>
        <taxon>Bacteria</taxon>
        <taxon>Bacillati</taxon>
        <taxon>Actinomycetota</taxon>
        <taxon>Actinomycetes</taxon>
        <taxon>Kitasatosporales</taxon>
        <taxon>Streptomycetaceae</taxon>
        <taxon>Actinacidiphila</taxon>
    </lineage>
</organism>
<comment type="similarity">
    <text evidence="1 3">Belongs to the thiolase-like superfamily. Beta-ketoacyl-ACP synthases family.</text>
</comment>
<dbReference type="GO" id="GO:0005829">
    <property type="term" value="C:cytosol"/>
    <property type="evidence" value="ECO:0007669"/>
    <property type="project" value="TreeGrafter"/>
</dbReference>
<protein>
    <submittedName>
        <fullName evidence="5">3-oxoacyl-[acyl-carrier-protein] synthase II</fullName>
    </submittedName>
</protein>
<evidence type="ECO:0000313" key="5">
    <source>
        <dbReference type="EMBL" id="SDP33243.1"/>
    </source>
</evidence>
<dbReference type="GO" id="GO:0006633">
    <property type="term" value="P:fatty acid biosynthetic process"/>
    <property type="evidence" value="ECO:0007669"/>
    <property type="project" value="TreeGrafter"/>
</dbReference>
<keyword evidence="2 3" id="KW-0808">Transferase</keyword>
<sequence length="431" mass="43959">MHPETTEGTSVPAPRRTVVLTGLGATTALGGDVTTTWEAMLRGESGVRLVDGDLWEGMPPMIAGTAAVDPAAGLAPLQRRRLGRCAQFAVTAAAEAWRDAGLEGTDTSGERVAVSVSTATGDLGAVIDVWETLKQKGWDRVPPLAVPTSMANSPAAAVSLLVGARSGVHSSVNACSSGTQALATGADLIRRGLADIVVAGGAEAPVHPVVVSAFAAMRALSKRVDDPTSAPSPFDADRDGMVLGEGSGIVILESEEHARARGARVYAELAGVGISSDAYHVVQPDPQGVGDAEAIRLSLADAGVAPEEVAHFNANGTATLPGDAAEGLAVREVFGEHAKRLPLTANKSLIGHSLGGSGAIESIATVLAVHHGVVPPTRNFRRCDDGIELDVVQGTPRKLVGEQIVAVKNSAGFGGHNVALTFRGVTPPEVG</sequence>
<evidence type="ECO:0000259" key="4">
    <source>
        <dbReference type="PROSITE" id="PS52004"/>
    </source>
</evidence>
<evidence type="ECO:0000313" key="6">
    <source>
        <dbReference type="Proteomes" id="UP000199341"/>
    </source>
</evidence>
<dbReference type="PANTHER" id="PTHR11712">
    <property type="entry name" value="POLYKETIDE SYNTHASE-RELATED"/>
    <property type="match status" value="1"/>
</dbReference>
<dbReference type="SMART" id="SM00825">
    <property type="entry name" value="PKS_KS"/>
    <property type="match status" value="1"/>
</dbReference>
<dbReference type="NCBIfam" id="NF005589">
    <property type="entry name" value="PRK07314.1"/>
    <property type="match status" value="1"/>
</dbReference>
<dbReference type="InterPro" id="IPR020841">
    <property type="entry name" value="PKS_Beta-ketoAc_synthase_dom"/>
</dbReference>
<dbReference type="InterPro" id="IPR014030">
    <property type="entry name" value="Ketoacyl_synth_N"/>
</dbReference>
<proteinExistence type="inferred from homology"/>
<keyword evidence="6" id="KW-1185">Reference proteome</keyword>
<dbReference type="EMBL" id="FNIE01000024">
    <property type="protein sequence ID" value="SDP33243.1"/>
    <property type="molecule type" value="Genomic_DNA"/>
</dbReference>
<dbReference type="PROSITE" id="PS52004">
    <property type="entry name" value="KS3_2"/>
    <property type="match status" value="1"/>
</dbReference>
<dbReference type="InterPro" id="IPR014031">
    <property type="entry name" value="Ketoacyl_synth_C"/>
</dbReference>
<dbReference type="Gene3D" id="3.40.47.10">
    <property type="match status" value="1"/>
</dbReference>
<dbReference type="STRING" id="310781.SAMN05216259_12417"/>
<feature type="domain" description="Ketosynthase family 3 (KS3)" evidence="4">
    <location>
        <begin position="15"/>
        <end position="424"/>
    </location>
</feature>